<protein>
    <submittedName>
        <fullName evidence="13">Copper transporter</fullName>
    </submittedName>
</protein>
<dbReference type="EMBL" id="CP045272">
    <property type="protein sequence ID" value="QJX78065.1"/>
    <property type="molecule type" value="Genomic_DNA"/>
</dbReference>
<dbReference type="GO" id="GO:0005886">
    <property type="term" value="C:plasma membrane"/>
    <property type="evidence" value="ECO:0007669"/>
    <property type="project" value="UniProtKB-SubCell"/>
</dbReference>
<accession>A0A6M6E323</accession>
<dbReference type="InterPro" id="IPR032694">
    <property type="entry name" value="CopC/D"/>
</dbReference>
<evidence type="ECO:0000256" key="7">
    <source>
        <dbReference type="ARBA" id="ARBA00023008"/>
    </source>
</evidence>
<keyword evidence="3 9" id="KW-0812">Transmembrane</keyword>
<evidence type="ECO:0000256" key="8">
    <source>
        <dbReference type="ARBA" id="ARBA00023136"/>
    </source>
</evidence>
<evidence type="ECO:0000256" key="10">
    <source>
        <dbReference type="SAM" id="SignalP"/>
    </source>
</evidence>
<dbReference type="InterPro" id="IPR008457">
    <property type="entry name" value="Cu-R_CopD_dom"/>
</dbReference>
<feature type="transmembrane region" description="Helical" evidence="9">
    <location>
        <begin position="189"/>
        <end position="208"/>
    </location>
</feature>
<keyword evidence="4" id="KW-0479">Metal-binding</keyword>
<evidence type="ECO:0000256" key="1">
    <source>
        <dbReference type="ARBA" id="ARBA00004651"/>
    </source>
</evidence>
<evidence type="ECO:0000259" key="12">
    <source>
        <dbReference type="Pfam" id="PF05425"/>
    </source>
</evidence>
<keyword evidence="2" id="KW-1003">Cell membrane</keyword>
<dbReference type="PANTHER" id="PTHR34820">
    <property type="entry name" value="INNER MEMBRANE PROTEIN YEBZ"/>
    <property type="match status" value="1"/>
</dbReference>
<dbReference type="Gene3D" id="2.60.40.1220">
    <property type="match status" value="1"/>
</dbReference>
<evidence type="ECO:0000256" key="2">
    <source>
        <dbReference type="ARBA" id="ARBA00022475"/>
    </source>
</evidence>
<evidence type="ECO:0000259" key="11">
    <source>
        <dbReference type="Pfam" id="PF04234"/>
    </source>
</evidence>
<feature type="transmembrane region" description="Helical" evidence="9">
    <location>
        <begin position="384"/>
        <end position="405"/>
    </location>
</feature>
<feature type="transmembrane region" description="Helical" evidence="9">
    <location>
        <begin position="349"/>
        <end position="372"/>
    </location>
</feature>
<feature type="chain" id="PRO_5039372482" evidence="10">
    <location>
        <begin position="18"/>
        <end position="534"/>
    </location>
</feature>
<dbReference type="GO" id="GO:0046688">
    <property type="term" value="P:response to copper ion"/>
    <property type="evidence" value="ECO:0007669"/>
    <property type="project" value="InterPro"/>
</dbReference>
<evidence type="ECO:0000256" key="9">
    <source>
        <dbReference type="SAM" id="Phobius"/>
    </source>
</evidence>
<feature type="domain" description="CopC" evidence="11">
    <location>
        <begin position="25"/>
        <end position="119"/>
    </location>
</feature>
<evidence type="ECO:0000256" key="4">
    <source>
        <dbReference type="ARBA" id="ARBA00022723"/>
    </source>
</evidence>
<name>A0A6M6E323_PRIMG</name>
<dbReference type="InterPro" id="IPR014756">
    <property type="entry name" value="Ig_E-set"/>
</dbReference>
<keyword evidence="5 10" id="KW-0732">Signal</keyword>
<feature type="transmembrane region" description="Helical" evidence="9">
    <location>
        <begin position="143"/>
        <end position="168"/>
    </location>
</feature>
<comment type="subcellular location">
    <subcellularLocation>
        <location evidence="1">Cell membrane</location>
        <topology evidence="1">Multi-pass membrane protein</topology>
    </subcellularLocation>
</comment>
<evidence type="ECO:0000313" key="13">
    <source>
        <dbReference type="EMBL" id="QJX78065.1"/>
    </source>
</evidence>
<dbReference type="InterPro" id="IPR014755">
    <property type="entry name" value="Cu-Rt/internalin_Ig-like"/>
</dbReference>
<dbReference type="Pfam" id="PF05425">
    <property type="entry name" value="CopD"/>
    <property type="match status" value="1"/>
</dbReference>
<dbReference type="GO" id="GO:0006825">
    <property type="term" value="P:copper ion transport"/>
    <property type="evidence" value="ECO:0007669"/>
    <property type="project" value="InterPro"/>
</dbReference>
<gene>
    <name evidence="13" type="ORF">FDZ14_18440</name>
</gene>
<evidence type="ECO:0000256" key="3">
    <source>
        <dbReference type="ARBA" id="ARBA00022692"/>
    </source>
</evidence>
<feature type="transmembrane region" description="Helical" evidence="9">
    <location>
        <begin position="310"/>
        <end position="337"/>
    </location>
</feature>
<dbReference type="AlphaFoldDB" id="A0A6M6E323"/>
<feature type="transmembrane region" description="Helical" evidence="9">
    <location>
        <begin position="283"/>
        <end position="303"/>
    </location>
</feature>
<feature type="transmembrane region" description="Helical" evidence="9">
    <location>
        <begin position="228"/>
        <end position="246"/>
    </location>
</feature>
<feature type="signal peptide" evidence="10">
    <location>
        <begin position="1"/>
        <end position="17"/>
    </location>
</feature>
<dbReference type="Pfam" id="PF04234">
    <property type="entry name" value="CopC"/>
    <property type="match status" value="1"/>
</dbReference>
<dbReference type="Proteomes" id="UP000501076">
    <property type="component" value="Chromosome"/>
</dbReference>
<dbReference type="RefSeq" id="WP_171777390.1">
    <property type="nucleotide sequence ID" value="NZ_CP045272.1"/>
</dbReference>
<feature type="domain" description="Copper resistance protein D" evidence="12">
    <location>
        <begin position="312"/>
        <end position="403"/>
    </location>
</feature>
<reference evidence="13 14" key="1">
    <citation type="submission" date="2019-10" db="EMBL/GenBank/DDBJ databases">
        <title>Complete genome sequences for adaption low water activity.</title>
        <authorList>
            <person name="Zhao L."/>
            <person name="Zhong J."/>
        </authorList>
    </citation>
    <scope>NUCLEOTIDE SEQUENCE [LARGE SCALE GENOMIC DNA]</scope>
    <source>
        <strain evidence="13 14">FDU301</strain>
    </source>
</reference>
<evidence type="ECO:0000313" key="14">
    <source>
        <dbReference type="Proteomes" id="UP000501076"/>
    </source>
</evidence>
<dbReference type="GO" id="GO:0005507">
    <property type="term" value="F:copper ion binding"/>
    <property type="evidence" value="ECO:0007669"/>
    <property type="project" value="InterPro"/>
</dbReference>
<dbReference type="PANTHER" id="PTHR34820:SF4">
    <property type="entry name" value="INNER MEMBRANE PROTEIN YEBZ"/>
    <property type="match status" value="1"/>
</dbReference>
<dbReference type="GO" id="GO:0042597">
    <property type="term" value="C:periplasmic space"/>
    <property type="evidence" value="ECO:0007669"/>
    <property type="project" value="InterPro"/>
</dbReference>
<sequence length="534" mass="59803">MLKKIALLLFISFFALGAPLNVSAHAVLLDASPKEGSQLKQMPGKVSLTFNERLGEGVFNLQVRNDKGKLITTKKATMNRTHKTISLDVPPSQKGIYTVSYSVISVDSHPVQGTYVFSIGEKIDQAITNDNSNQDESGKQSSFYNIGFSLVQTFYYLALLWLVGFVLWKWYVPYQSGQQKQKYKTNVRYLQTGYIIFLLISIGVQSTALLKGANLSQIKTFVIHSATGWSWLTCILLACVGFPFLLKNKWLDFIWVGLLLVATTLNGHAIASDVPVYTIILDFMHLVTASLWAAGLVYLFMIWRKEREQALAFLPIFSRIAFVSLILLILSGVLYTLKLLPDITAIFKTTWGLLLLAKIFMVMLVGGVGILIREHLRKNDSPGLTKFLMSDISFMLIIVLIVGTITHLNPVPQNEPLVWKENKQDIEFLVKTSTLSPGKGSLWVTASLPQDGSSIQSIDIALSPKNKGELAPIDVPLKVNKDESQEKQQVQYKMYETNNLVIPYAGRWQIAVRLVTSNLDEIVIYKDIVVYDVK</sequence>
<keyword evidence="8 9" id="KW-0472">Membrane</keyword>
<keyword evidence="6 9" id="KW-1133">Transmembrane helix</keyword>
<evidence type="ECO:0000256" key="5">
    <source>
        <dbReference type="ARBA" id="ARBA00022729"/>
    </source>
</evidence>
<keyword evidence="7" id="KW-0186">Copper</keyword>
<organism evidence="13 14">
    <name type="scientific">Priestia megaterium</name>
    <name type="common">Bacillus megaterium</name>
    <dbReference type="NCBI Taxonomy" id="1404"/>
    <lineage>
        <taxon>Bacteria</taxon>
        <taxon>Bacillati</taxon>
        <taxon>Bacillota</taxon>
        <taxon>Bacilli</taxon>
        <taxon>Bacillales</taxon>
        <taxon>Bacillaceae</taxon>
        <taxon>Priestia</taxon>
    </lineage>
</organism>
<evidence type="ECO:0000256" key="6">
    <source>
        <dbReference type="ARBA" id="ARBA00022989"/>
    </source>
</evidence>
<dbReference type="InterPro" id="IPR007348">
    <property type="entry name" value="CopC_dom"/>
</dbReference>
<proteinExistence type="predicted"/>
<feature type="transmembrane region" description="Helical" evidence="9">
    <location>
        <begin position="253"/>
        <end position="271"/>
    </location>
</feature>
<dbReference type="SUPFAM" id="SSF81296">
    <property type="entry name" value="E set domains"/>
    <property type="match status" value="1"/>
</dbReference>